<sequence>MELWTTALMLLSGASYAGQVITLPDGRQAELNDDFTWRYLLPEQSEKTPQPMSLRKPLLAGVTITPGNGKPVLQLSHSGVDVILRAAEYQDGELLIPLSVANQSTQSVITVAVELTITDLDGEILYHDNVVVWQSIKRLAETYLRPQQLAQGKTIKIALPPLAQYQLQANIVQIDSR</sequence>
<dbReference type="eggNOG" id="ENOG5032T0Z">
    <property type="taxonomic scope" value="Bacteria"/>
</dbReference>
<dbReference type="Proteomes" id="UP000029994">
    <property type="component" value="Unassembled WGS sequence"/>
</dbReference>
<dbReference type="GeneID" id="43681768"/>
<dbReference type="RefSeq" id="WP_052079588.1">
    <property type="nucleotide sequence ID" value="NZ_CP061845.1"/>
</dbReference>
<evidence type="ECO:0000313" key="2">
    <source>
        <dbReference type="Proteomes" id="UP000029994"/>
    </source>
</evidence>
<keyword evidence="2" id="KW-1185">Reference proteome</keyword>
<name>A0A099LRQ6_9VIBR</name>
<accession>A0A099LRQ6</accession>
<organism evidence="1 2">
    <name type="scientific">Vibrio navarrensis</name>
    <dbReference type="NCBI Taxonomy" id="29495"/>
    <lineage>
        <taxon>Bacteria</taxon>
        <taxon>Pseudomonadati</taxon>
        <taxon>Pseudomonadota</taxon>
        <taxon>Gammaproteobacteria</taxon>
        <taxon>Vibrionales</taxon>
        <taxon>Vibrionaceae</taxon>
        <taxon>Vibrio</taxon>
    </lineage>
</organism>
<dbReference type="EMBL" id="JMCG01000001">
    <property type="protein sequence ID" value="KGK09942.1"/>
    <property type="molecule type" value="Genomic_DNA"/>
</dbReference>
<comment type="caution">
    <text evidence="1">The sequence shown here is derived from an EMBL/GenBank/DDBJ whole genome shotgun (WGS) entry which is preliminary data.</text>
</comment>
<dbReference type="InterPro" id="IPR021501">
    <property type="entry name" value="DUF3157"/>
</dbReference>
<protein>
    <submittedName>
        <fullName evidence="1">Uncharacterized protein</fullName>
    </submittedName>
</protein>
<dbReference type="STRING" id="29495.EA26_00850"/>
<proteinExistence type="predicted"/>
<dbReference type="AlphaFoldDB" id="A0A099LRQ6"/>
<dbReference type="Pfam" id="PF11355">
    <property type="entry name" value="DUF3157"/>
    <property type="match status" value="1"/>
</dbReference>
<evidence type="ECO:0000313" key="1">
    <source>
        <dbReference type="EMBL" id="KGK09942.1"/>
    </source>
</evidence>
<reference evidence="1 2" key="1">
    <citation type="submission" date="2014-04" db="EMBL/GenBank/DDBJ databases">
        <title>Genome sequencing of Vibrio navarrensis strains.</title>
        <authorList>
            <person name="Gladney L.M."/>
            <person name="Katz L.S."/>
            <person name="Marino-Ramirez L."/>
            <person name="Jordan I.K."/>
        </authorList>
    </citation>
    <scope>NUCLEOTIDE SEQUENCE [LARGE SCALE GENOMIC DNA]</scope>
    <source>
        <strain evidence="1 2">ATCC 51183</strain>
    </source>
</reference>
<gene>
    <name evidence="1" type="ORF">EA26_00850</name>
</gene>